<keyword evidence="2" id="KW-0812">Transmembrane</keyword>
<dbReference type="RefSeq" id="WP_106854297.1">
    <property type="nucleotide sequence ID" value="NZ_OGTP01000004.1"/>
</dbReference>
<evidence type="ECO:0000256" key="2">
    <source>
        <dbReference type="SAM" id="Phobius"/>
    </source>
</evidence>
<keyword evidence="2" id="KW-0472">Membrane</keyword>
<protein>
    <recommendedName>
        <fullName evidence="5">Chemotaxis methyl-accepting receptor HlyB-like 4HB MCP domain-containing protein</fullName>
    </recommendedName>
</protein>
<organism evidence="3 4">
    <name type="scientific">Caballeronia novacaledonica</name>
    <dbReference type="NCBI Taxonomy" id="1544861"/>
    <lineage>
        <taxon>Bacteria</taxon>
        <taxon>Pseudomonadati</taxon>
        <taxon>Pseudomonadota</taxon>
        <taxon>Betaproteobacteria</taxon>
        <taxon>Burkholderiales</taxon>
        <taxon>Burkholderiaceae</taxon>
        <taxon>Caballeronia</taxon>
    </lineage>
</organism>
<feature type="transmembrane region" description="Helical" evidence="2">
    <location>
        <begin position="181"/>
        <end position="208"/>
    </location>
</feature>
<sequence>MNRRKPVMQFLIAFAALLTFLCGLGICCLLMVQDEIVHVAAWRETWLPAVRATLEMRADLRGVRLAEFRLATHCETDLSVAAERADALLSHIRRAAQAWKEENERIGRNPVFDDLTARIAHYLELDRQVRTLAVQSREHEALALLAGAANVEGEVIEADLDLLEEQGRSATQLEARAAGRIYGYLFAMVTGLLVAVMLIALAVVLIIVRSMAAQQGNARADSAPATGVPSTFRYPARRADN</sequence>
<dbReference type="EMBL" id="OGTP01000004">
    <property type="protein sequence ID" value="SPB14610.1"/>
    <property type="molecule type" value="Genomic_DNA"/>
</dbReference>
<keyword evidence="2" id="KW-1133">Transmembrane helix</keyword>
<dbReference type="OrthoDB" id="9814202at2"/>
<accession>A0A2U3I396</accession>
<evidence type="ECO:0008006" key="5">
    <source>
        <dbReference type="Google" id="ProtNLM"/>
    </source>
</evidence>
<name>A0A2U3I396_9BURK</name>
<evidence type="ECO:0000313" key="3">
    <source>
        <dbReference type="EMBL" id="SPB14610.1"/>
    </source>
</evidence>
<evidence type="ECO:0000313" key="4">
    <source>
        <dbReference type="Proteomes" id="UP000238169"/>
    </source>
</evidence>
<dbReference type="Proteomes" id="UP000238169">
    <property type="component" value="Unassembled WGS sequence"/>
</dbReference>
<proteinExistence type="predicted"/>
<evidence type="ECO:0000256" key="1">
    <source>
        <dbReference type="SAM" id="MobiDB-lite"/>
    </source>
</evidence>
<gene>
    <name evidence="3" type="ORF">NOV72_01853</name>
</gene>
<reference evidence="4" key="1">
    <citation type="submission" date="2018-01" db="EMBL/GenBank/DDBJ databases">
        <authorList>
            <person name="Peeters C."/>
        </authorList>
    </citation>
    <scope>NUCLEOTIDE SEQUENCE [LARGE SCALE GENOMIC DNA]</scope>
</reference>
<keyword evidence="4" id="KW-1185">Reference proteome</keyword>
<dbReference type="AlphaFoldDB" id="A0A2U3I396"/>
<feature type="region of interest" description="Disordered" evidence="1">
    <location>
        <begin position="219"/>
        <end position="241"/>
    </location>
</feature>